<reference evidence="2 3" key="1">
    <citation type="submission" date="2021-03" db="EMBL/GenBank/DDBJ databases">
        <title>Novel species identification of genus Shewanella.</title>
        <authorList>
            <person name="Liu G."/>
            <person name="Zhang Q."/>
        </authorList>
    </citation>
    <scope>NUCLEOTIDE SEQUENCE [LARGE SCALE GENOMIC DNA]</scope>
    <source>
        <strain evidence="2 3">FJAT-51800</strain>
    </source>
</reference>
<organism evidence="2 3">
    <name type="scientific">Shewanella avicenniae</name>
    <dbReference type="NCBI Taxonomy" id="2814294"/>
    <lineage>
        <taxon>Bacteria</taxon>
        <taxon>Pseudomonadati</taxon>
        <taxon>Pseudomonadota</taxon>
        <taxon>Gammaproteobacteria</taxon>
        <taxon>Alteromonadales</taxon>
        <taxon>Shewanellaceae</taxon>
        <taxon>Shewanella</taxon>
    </lineage>
</organism>
<name>A0ABX7QTX5_9GAMM</name>
<evidence type="ECO:0000256" key="1">
    <source>
        <dbReference type="SAM" id="MobiDB-lite"/>
    </source>
</evidence>
<evidence type="ECO:0000313" key="3">
    <source>
        <dbReference type="Proteomes" id="UP000662770"/>
    </source>
</evidence>
<keyword evidence="3" id="KW-1185">Reference proteome</keyword>
<gene>
    <name evidence="2" type="ORF">JYB87_02390</name>
</gene>
<feature type="region of interest" description="Disordered" evidence="1">
    <location>
        <begin position="82"/>
        <end position="119"/>
    </location>
</feature>
<accession>A0ABX7QTX5</accession>
<proteinExistence type="predicted"/>
<dbReference type="Pfam" id="PF12048">
    <property type="entry name" value="DUF3530"/>
    <property type="match status" value="1"/>
</dbReference>
<sequence length="266" mass="28782">MTIFALPSLAHADELGAPQRNTIDVQGQKIEVLSHAWASRKKLGSALLLPSLGQAADAPGLMAYLREQLPLHGLATFSVAAPDRPASPNFTTKAEDVSRAGDGTVAEQGTTPTQSRTKDQWQELRTQQRQLIVDTVKQVVPLMQSYPGGWVLITENQTASLVMDMIAQQQLSAPNLLVVVNPYSADPQHNSELVQQYSRFGMALLDLQSPDGAPASQATQAQRQLKIAALSAKQARQQLLPLNLNQSTAYAECLNIIKGMTNTALH</sequence>
<dbReference type="RefSeq" id="WP_207355321.1">
    <property type="nucleotide sequence ID" value="NZ_CP071503.1"/>
</dbReference>
<dbReference type="EMBL" id="CP071503">
    <property type="protein sequence ID" value="QSX34116.1"/>
    <property type="molecule type" value="Genomic_DNA"/>
</dbReference>
<dbReference type="Proteomes" id="UP000662770">
    <property type="component" value="Chromosome"/>
</dbReference>
<protein>
    <submittedName>
        <fullName evidence="2">DUF3530 family protein</fullName>
    </submittedName>
</protein>
<evidence type="ECO:0000313" key="2">
    <source>
        <dbReference type="EMBL" id="QSX34116.1"/>
    </source>
</evidence>
<dbReference type="InterPro" id="IPR022529">
    <property type="entry name" value="DUF3530"/>
</dbReference>